<keyword evidence="10" id="KW-0325">Glycoprotein</keyword>
<accession>A0A815ISZ1</accession>
<proteinExistence type="inferred from homology"/>
<evidence type="ECO:0000256" key="11">
    <source>
        <dbReference type="ARBA" id="ARBA00034049"/>
    </source>
</evidence>
<evidence type="ECO:0000256" key="5">
    <source>
        <dbReference type="ARBA" id="ARBA00022729"/>
    </source>
</evidence>
<dbReference type="PROSITE" id="PS50156">
    <property type="entry name" value="SSD"/>
    <property type="match status" value="1"/>
</dbReference>
<feature type="transmembrane region" description="Helical" evidence="12">
    <location>
        <begin position="674"/>
        <end position="691"/>
    </location>
</feature>
<dbReference type="AlphaFoldDB" id="A0A815ISZ1"/>
<evidence type="ECO:0000256" key="9">
    <source>
        <dbReference type="ARBA" id="ARBA00023157"/>
    </source>
</evidence>
<dbReference type="GO" id="GO:0015485">
    <property type="term" value="F:cholesterol binding"/>
    <property type="evidence" value="ECO:0007669"/>
    <property type="project" value="TreeGrafter"/>
</dbReference>
<evidence type="ECO:0000313" key="15">
    <source>
        <dbReference type="EMBL" id="CAF1369896.1"/>
    </source>
</evidence>
<evidence type="ECO:0000256" key="3">
    <source>
        <dbReference type="ARBA" id="ARBA00022448"/>
    </source>
</evidence>
<keyword evidence="7" id="KW-0445">Lipid transport</keyword>
<dbReference type="Gene3D" id="1.10.3450.30">
    <property type="match status" value="1"/>
</dbReference>
<evidence type="ECO:0000259" key="14">
    <source>
        <dbReference type="PROSITE" id="PS51506"/>
    </source>
</evidence>
<dbReference type="PANTHER" id="PTHR45727">
    <property type="entry name" value="NPC INTRACELLULAR CHOLESTEROL TRANSPORTER 1"/>
    <property type="match status" value="1"/>
</dbReference>
<dbReference type="GO" id="GO:0001784">
    <property type="term" value="F:phosphotyrosine residue binding"/>
    <property type="evidence" value="ECO:0007669"/>
    <property type="project" value="InterPro"/>
</dbReference>
<dbReference type="Proteomes" id="UP000663889">
    <property type="component" value="Unassembled WGS sequence"/>
</dbReference>
<feature type="transmembrane region" description="Helical" evidence="12">
    <location>
        <begin position="290"/>
        <end position="314"/>
    </location>
</feature>
<evidence type="ECO:0000313" key="16">
    <source>
        <dbReference type="Proteomes" id="UP000663889"/>
    </source>
</evidence>
<evidence type="ECO:0000256" key="12">
    <source>
        <dbReference type="SAM" id="Phobius"/>
    </source>
</evidence>
<evidence type="ECO:0000256" key="8">
    <source>
        <dbReference type="ARBA" id="ARBA00023136"/>
    </source>
</evidence>
<feature type="domain" description="Cbl-PTB" evidence="14">
    <location>
        <begin position="493"/>
        <end position="869"/>
    </location>
</feature>
<evidence type="ECO:0008006" key="17">
    <source>
        <dbReference type="Google" id="ProtNLM"/>
    </source>
</evidence>
<sequence length="1213" mass="140584">NKVYLNGQPKPLPLTDISLLNEMCPHIPTTEGVSPLLCCDGKQLTEIQKFKYIVDNLIGRCPSCYFNFLRIFCEMSCNPDHDQFIWPLEIFNITRPNNEEVSIKGNEDEVIRKDWALTDYVDPEEEQEHDADKATSKVVTKPIETVEVIKKLRYFISEEQANDFINSCWSVRINFQYAVDILCGSLNRACDVKKLFQYIGLKNAQSPIKIDFIFVNGTYYDKEIKRTFQPSKAKMFACDQPVVLPHLSREKCTCMDCNAMCPKINHTKKESFISKNGTFIEKFKEKIYNLHIITIIAIGLYSVFVIIFIFACLYECIPNLKRNKKSSLVENIRNDKTDEIEGEKKNLNGGPIKDESDSEASFSEQQGGFLDNIGMKIDDGLHHIFTVIGRFCAYNPRYTIIPVLTIIFVLCFGSRYYTVTTDPVDLWVASNSRARQEKAYFDEKFGPFYRIAHLILVPKNKKNISLLYKTPLEAEEKYTFGPVFERNFLLDALRLQLFVENFNVTAASGKTIYLNNTCYKPLEPDNNNCAILSLFQYHQNNLTFLSQERLYPSQYLECIQAPLTQQTKSFQRTCMGKFGGPIDPYMVLGAFPSHDGVPDYAKAQALIITIIINNQRKNKENVNEQLEDTLLWEQHFLQYMKTYNSKWFDVKYRAERSIEDEIERESKSDIKTVLISYLIMFLYIAIALGRIRNIRHLFVDMKVSLGIAGVALVTLSVWASVGIFSYMKIPTTLIIFEVIPFLVLAVGVESSLLSSYMFLRKYHPINLIMTRWDNLHERYFNYLATLSFDKAKELLEKDGNKMNNDFLQYFYMLIQYERSYHNFGFVVGPKGNLSSIRKDKSLLQCYSDLHMSLIEGQSNNKQNNTTQSITDDTKEIDYIQQLTIGLITFLSVRTNLMKLYEQISTAVKRNEHNVRLENYIDEIIHISQIDMSSLNISALNPILRLLKHEIDCLLLLIQSYVFISDYQYMNSISTLHHMHCVLKEWNDNIENQQSTNHRFILSTTSPLNFFKSSTKPALYTFYSKFHELLVAKFTFYFTDILYEYGGLDAKTPMGKTNPEFTARIAQFYRRSNVEWITLILHTTKQQIYSSQIDQLADYHLIQPVTSFNDDKPYQIIFGYPNKPNSTDEIAQQIITKASINNEMLTSGEKPFYSGDTNQTKTYFLQNIDPRITLALVFASHRQERDTTIINFLNELLDLLRGSRLLLYFKNAAK</sequence>
<dbReference type="InterPro" id="IPR024159">
    <property type="entry name" value="Cbl_PTB"/>
</dbReference>
<dbReference type="SUPFAM" id="SSF158548">
    <property type="entry name" value="FLJ32549 domain-like"/>
    <property type="match status" value="1"/>
</dbReference>
<dbReference type="Pfam" id="PF09404">
    <property type="entry name" value="C12orf66_like"/>
    <property type="match status" value="1"/>
</dbReference>
<dbReference type="InterPro" id="IPR018544">
    <property type="entry name" value="KICS_2"/>
</dbReference>
<dbReference type="Pfam" id="PF22314">
    <property type="entry name" value="NPC1_MLD"/>
    <property type="match status" value="1"/>
</dbReference>
<evidence type="ECO:0000259" key="13">
    <source>
        <dbReference type="PROSITE" id="PS50156"/>
    </source>
</evidence>
<comment type="caution">
    <text evidence="15">The sequence shown here is derived from an EMBL/GenBank/DDBJ whole genome shotgun (WGS) entry which is preliminary data.</text>
</comment>
<dbReference type="GO" id="GO:0030299">
    <property type="term" value="P:intestinal cholesterol absorption"/>
    <property type="evidence" value="ECO:0007669"/>
    <property type="project" value="TreeGrafter"/>
</dbReference>
<comment type="similarity">
    <text evidence="2">Belongs to the patched family.</text>
</comment>
<feature type="domain" description="SSD" evidence="13">
    <location>
        <begin position="669"/>
        <end position="753"/>
    </location>
</feature>
<reference evidence="15" key="1">
    <citation type="submission" date="2021-02" db="EMBL/GenBank/DDBJ databases">
        <authorList>
            <person name="Nowell W R."/>
        </authorList>
    </citation>
    <scope>NUCLEOTIDE SEQUENCE</scope>
</reference>
<keyword evidence="6 12" id="KW-1133">Transmembrane helix</keyword>
<comment type="catalytic activity">
    <reaction evidence="11">
        <text>cholesterol(in) = cholesterol(out)</text>
        <dbReference type="Rhea" id="RHEA:39747"/>
        <dbReference type="ChEBI" id="CHEBI:16113"/>
    </reaction>
</comment>
<dbReference type="Pfam" id="PF12349">
    <property type="entry name" value="Sterol-sensing"/>
    <property type="match status" value="1"/>
</dbReference>
<dbReference type="SUPFAM" id="SSF160651">
    <property type="entry name" value="FLJ32549 C-terminal domain-like"/>
    <property type="match status" value="1"/>
</dbReference>
<keyword evidence="3" id="KW-0813">Transport</keyword>
<evidence type="ECO:0000256" key="1">
    <source>
        <dbReference type="ARBA" id="ARBA00004141"/>
    </source>
</evidence>
<dbReference type="InterPro" id="IPR038060">
    <property type="entry name" value="C12orf66-like_central_sf"/>
</dbReference>
<protein>
    <recommendedName>
        <fullName evidence="17">SSD domain-containing protein</fullName>
    </recommendedName>
</protein>
<keyword evidence="5" id="KW-0732">Signal</keyword>
<dbReference type="GO" id="GO:0005886">
    <property type="term" value="C:plasma membrane"/>
    <property type="evidence" value="ECO:0007669"/>
    <property type="project" value="TreeGrafter"/>
</dbReference>
<evidence type="ECO:0000256" key="10">
    <source>
        <dbReference type="ARBA" id="ARBA00023180"/>
    </source>
</evidence>
<dbReference type="InterPro" id="IPR053956">
    <property type="entry name" value="NPC1_MLD"/>
</dbReference>
<dbReference type="Pfam" id="PF16414">
    <property type="entry name" value="NPC1_N"/>
    <property type="match status" value="2"/>
</dbReference>
<evidence type="ECO:0000256" key="4">
    <source>
        <dbReference type="ARBA" id="ARBA00022692"/>
    </source>
</evidence>
<feature type="transmembrane region" description="Helical" evidence="12">
    <location>
        <begin position="703"/>
        <end position="727"/>
    </location>
</feature>
<dbReference type="PROSITE" id="PS51506">
    <property type="entry name" value="CBL_PTB"/>
    <property type="match status" value="1"/>
</dbReference>
<evidence type="ECO:0000256" key="6">
    <source>
        <dbReference type="ARBA" id="ARBA00022989"/>
    </source>
</evidence>
<evidence type="ECO:0000256" key="7">
    <source>
        <dbReference type="ARBA" id="ARBA00023055"/>
    </source>
</evidence>
<dbReference type="SUPFAM" id="SSF82866">
    <property type="entry name" value="Multidrug efflux transporter AcrB transmembrane domain"/>
    <property type="match status" value="1"/>
</dbReference>
<keyword evidence="9" id="KW-1015">Disulfide bond</keyword>
<evidence type="ECO:0000256" key="2">
    <source>
        <dbReference type="ARBA" id="ARBA00005585"/>
    </source>
</evidence>
<feature type="transmembrane region" description="Helical" evidence="12">
    <location>
        <begin position="733"/>
        <end position="759"/>
    </location>
</feature>
<dbReference type="InterPro" id="IPR032190">
    <property type="entry name" value="NPC1_N"/>
</dbReference>
<dbReference type="GO" id="GO:0042632">
    <property type="term" value="P:cholesterol homeostasis"/>
    <property type="evidence" value="ECO:0007669"/>
    <property type="project" value="TreeGrafter"/>
</dbReference>
<dbReference type="InterPro" id="IPR000731">
    <property type="entry name" value="SSD"/>
</dbReference>
<organism evidence="15 16">
    <name type="scientific">Rotaria sordida</name>
    <dbReference type="NCBI Taxonomy" id="392033"/>
    <lineage>
        <taxon>Eukaryota</taxon>
        <taxon>Metazoa</taxon>
        <taxon>Spiralia</taxon>
        <taxon>Gnathifera</taxon>
        <taxon>Rotifera</taxon>
        <taxon>Eurotatoria</taxon>
        <taxon>Bdelloidea</taxon>
        <taxon>Philodinida</taxon>
        <taxon>Philodinidae</taxon>
        <taxon>Rotaria</taxon>
    </lineage>
</organism>
<keyword evidence="8 12" id="KW-0472">Membrane</keyword>
<dbReference type="PANTHER" id="PTHR45727:SF2">
    <property type="entry name" value="NPC INTRACELLULAR CHOLESTEROL TRANSPORTER 1"/>
    <property type="match status" value="1"/>
</dbReference>
<dbReference type="GO" id="GO:0015918">
    <property type="term" value="P:sterol transport"/>
    <property type="evidence" value="ECO:0007669"/>
    <property type="project" value="TreeGrafter"/>
</dbReference>
<gene>
    <name evidence="15" type="ORF">SEV965_LOCUS29835</name>
</gene>
<name>A0A815ISZ1_9BILA</name>
<feature type="non-terminal residue" evidence="15">
    <location>
        <position position="1"/>
    </location>
</feature>
<dbReference type="InterPro" id="IPR053958">
    <property type="entry name" value="HMGCR/SNAP/NPC1-like_SSD"/>
</dbReference>
<comment type="subcellular location">
    <subcellularLocation>
        <location evidence="1">Membrane</location>
        <topology evidence="1">Multi-pass membrane protein</topology>
    </subcellularLocation>
</comment>
<dbReference type="EMBL" id="CAJNOU010003085">
    <property type="protein sequence ID" value="CAF1369896.1"/>
    <property type="molecule type" value="Genomic_DNA"/>
</dbReference>
<keyword evidence="4 12" id="KW-0812">Transmembrane</keyword>